<evidence type="ECO:0000313" key="3">
    <source>
        <dbReference type="Proteomes" id="UP000279236"/>
    </source>
</evidence>
<proteinExistence type="predicted"/>
<gene>
    <name evidence="2" type="ORF">EHS24_003786</name>
</gene>
<reference evidence="2 3" key="1">
    <citation type="submission" date="2018-11" db="EMBL/GenBank/DDBJ databases">
        <title>Genome sequence of Apiotrichum porosum DSM 27194.</title>
        <authorList>
            <person name="Aliyu H."/>
            <person name="Gorte O."/>
            <person name="Ochsenreither K."/>
        </authorList>
    </citation>
    <scope>NUCLEOTIDE SEQUENCE [LARGE SCALE GENOMIC DNA]</scope>
    <source>
        <strain evidence="2 3">DSM 27194</strain>
    </source>
</reference>
<keyword evidence="3" id="KW-1185">Reference proteome</keyword>
<feature type="chain" id="PRO_5019319815" description="Secreted protein" evidence="1">
    <location>
        <begin position="24"/>
        <end position="252"/>
    </location>
</feature>
<keyword evidence="1" id="KW-0732">Signal</keyword>
<evidence type="ECO:0000313" key="2">
    <source>
        <dbReference type="EMBL" id="RSH77152.1"/>
    </source>
</evidence>
<dbReference type="AlphaFoldDB" id="A0A427XE95"/>
<comment type="caution">
    <text evidence="2">The sequence shown here is derived from an EMBL/GenBank/DDBJ whole genome shotgun (WGS) entry which is preliminary data.</text>
</comment>
<dbReference type="Proteomes" id="UP000279236">
    <property type="component" value="Unassembled WGS sequence"/>
</dbReference>
<dbReference type="GeneID" id="39588329"/>
<dbReference type="RefSeq" id="XP_028472299.1">
    <property type="nucleotide sequence ID" value="XM_028619430.1"/>
</dbReference>
<feature type="signal peptide" evidence="1">
    <location>
        <begin position="1"/>
        <end position="23"/>
    </location>
</feature>
<dbReference type="OrthoDB" id="10529437at2759"/>
<accession>A0A427XE95</accession>
<organism evidence="2 3">
    <name type="scientific">Apiotrichum porosum</name>
    <dbReference type="NCBI Taxonomy" id="105984"/>
    <lineage>
        <taxon>Eukaryota</taxon>
        <taxon>Fungi</taxon>
        <taxon>Dikarya</taxon>
        <taxon>Basidiomycota</taxon>
        <taxon>Agaricomycotina</taxon>
        <taxon>Tremellomycetes</taxon>
        <taxon>Trichosporonales</taxon>
        <taxon>Trichosporonaceae</taxon>
        <taxon>Apiotrichum</taxon>
    </lineage>
</organism>
<evidence type="ECO:0008006" key="4">
    <source>
        <dbReference type="Google" id="ProtNLM"/>
    </source>
</evidence>
<sequence length="252" mass="27546">MVRHITIATALAAMTALVGQVGANPIHLPRDGETCLEVTKWTMEWYGEPFLLGNADPVGEIDSILDSSSCRENACETYTSAAFEHPFAKPGADGEDLFMASYRIQIGQVTKFNGLPMKQVMKEAMNAGIRKVSSWENVHWQTYARSGAGPFGGDAQRAKEGWQWQMTLPGNAFLLSYEDINGCSAYSIRVDFIDTDSCGAWPMTDVLAATFGFSGITIPDGTGDAWDEIKRLQESNAEGNIRITTDNLTPKC</sequence>
<name>A0A427XE95_9TREE</name>
<evidence type="ECO:0000256" key="1">
    <source>
        <dbReference type="SAM" id="SignalP"/>
    </source>
</evidence>
<protein>
    <recommendedName>
        <fullName evidence="4">Secreted protein</fullName>
    </recommendedName>
</protein>
<dbReference type="EMBL" id="RSCE01000018">
    <property type="protein sequence ID" value="RSH77152.1"/>
    <property type="molecule type" value="Genomic_DNA"/>
</dbReference>